<dbReference type="AlphaFoldDB" id="A0A9D1N9S8"/>
<dbReference type="GO" id="GO:0005886">
    <property type="term" value="C:plasma membrane"/>
    <property type="evidence" value="ECO:0007669"/>
    <property type="project" value="UniProtKB-SubCell"/>
</dbReference>
<dbReference type="Pfam" id="PF02687">
    <property type="entry name" value="FtsX"/>
    <property type="match status" value="2"/>
</dbReference>
<evidence type="ECO:0000259" key="7">
    <source>
        <dbReference type="Pfam" id="PF02687"/>
    </source>
</evidence>
<evidence type="ECO:0000256" key="2">
    <source>
        <dbReference type="ARBA" id="ARBA00022475"/>
    </source>
</evidence>
<feature type="transmembrane region" description="Helical" evidence="6">
    <location>
        <begin position="561"/>
        <end position="583"/>
    </location>
</feature>
<dbReference type="InterPro" id="IPR038766">
    <property type="entry name" value="Membrane_comp_ABC_pdt"/>
</dbReference>
<evidence type="ECO:0000313" key="8">
    <source>
        <dbReference type="EMBL" id="HIU99172.1"/>
    </source>
</evidence>
<feature type="transmembrane region" description="Helical" evidence="6">
    <location>
        <begin position="466"/>
        <end position="487"/>
    </location>
</feature>
<evidence type="ECO:0000256" key="1">
    <source>
        <dbReference type="ARBA" id="ARBA00004651"/>
    </source>
</evidence>
<feature type="transmembrane region" description="Helical" evidence="6">
    <location>
        <begin position="595"/>
        <end position="618"/>
    </location>
</feature>
<proteinExistence type="predicted"/>
<evidence type="ECO:0000313" key="9">
    <source>
        <dbReference type="Proteomes" id="UP000886857"/>
    </source>
</evidence>
<reference evidence="8" key="1">
    <citation type="submission" date="2020-10" db="EMBL/GenBank/DDBJ databases">
        <authorList>
            <person name="Gilroy R."/>
        </authorList>
    </citation>
    <scope>NUCLEOTIDE SEQUENCE</scope>
    <source>
        <strain evidence="8">10406</strain>
    </source>
</reference>
<evidence type="ECO:0000256" key="6">
    <source>
        <dbReference type="SAM" id="Phobius"/>
    </source>
</evidence>
<evidence type="ECO:0000256" key="3">
    <source>
        <dbReference type="ARBA" id="ARBA00022692"/>
    </source>
</evidence>
<dbReference type="EMBL" id="DVOE01000075">
    <property type="protein sequence ID" value="HIU99172.1"/>
    <property type="molecule type" value="Genomic_DNA"/>
</dbReference>
<feature type="transmembrane region" description="Helical" evidence="6">
    <location>
        <begin position="507"/>
        <end position="528"/>
    </location>
</feature>
<feature type="transmembrane region" description="Helical" evidence="6">
    <location>
        <begin position="21"/>
        <end position="42"/>
    </location>
</feature>
<name>A0A9D1N9S8_9FIRM</name>
<feature type="domain" description="ABC3 transporter permease C-terminal" evidence="7">
    <location>
        <begin position="512"/>
        <end position="624"/>
    </location>
</feature>
<sequence length="635" mass="68384">MVSGVWFKNLLRSVKRNFGRFVIITAIVLLGVSFVTGLSLLAPVMQNSINDYLVDSKVADIIMKSTSEEGFSEETVAALAAHEDVEAVIPFTVMDLEMTDGDESYMTRVYILPLSDMAFNDIEVTDGSLPSSAFEVLAERGSNGLISYSPGDSATLSVTMGDESFSLPVTVSGVAANPLYFCKEPEIALTADSLTESGEVAEDADTVDRIFYLDSALIGSLAELRGVTLPVTDVYIRLAGVHTDLFSWTYTAAAGALADELTELAGGEDAASALTLEENASYAILDSYGVKINVICATLFPIFFTAVALLVVMTSMTRLTEDERGEMACMRTLGFGAGSIMMKYVLFTLICCLIGGVVGIPIGMNVLPRIIYPVFSALFHMPAEMSGISVPTGGLVTYFVMIAATLAVTCLVTAKTLRAEPARMLQPKSPKAGGKTLLEKIPFIWNHLPFRYKSAFRNIFRYVKTLVLTIISVAGSSALVFLGLGLYDMTAGGEAPGIPAGMADSFGMISFVVIIASAALCILVIYNLTDMNISERRREIATLKVLGYQQAEVQGYIFREVMIMSVMGALLGLPVGCGIFAIVIEYLDFGALELINWYCYLGSIGIVIVFLLIAELLLVRKINKVDMTTSLKSVD</sequence>
<comment type="subcellular location">
    <subcellularLocation>
        <location evidence="1">Cell membrane</location>
        <topology evidence="1">Multi-pass membrane protein</topology>
    </subcellularLocation>
</comment>
<feature type="transmembrane region" description="Helical" evidence="6">
    <location>
        <begin position="299"/>
        <end position="319"/>
    </location>
</feature>
<keyword evidence="3 6" id="KW-0812">Transmembrane</keyword>
<feature type="transmembrane region" description="Helical" evidence="6">
    <location>
        <begin position="395"/>
        <end position="414"/>
    </location>
</feature>
<dbReference type="Proteomes" id="UP000886857">
    <property type="component" value="Unassembled WGS sequence"/>
</dbReference>
<gene>
    <name evidence="8" type="ORF">IAC73_04960</name>
</gene>
<evidence type="ECO:0000256" key="4">
    <source>
        <dbReference type="ARBA" id="ARBA00022989"/>
    </source>
</evidence>
<keyword evidence="4 6" id="KW-1133">Transmembrane helix</keyword>
<evidence type="ECO:0000256" key="5">
    <source>
        <dbReference type="ARBA" id="ARBA00023136"/>
    </source>
</evidence>
<dbReference type="PANTHER" id="PTHR30287">
    <property type="entry name" value="MEMBRANE COMPONENT OF PREDICTED ABC SUPERFAMILY METABOLITE UPTAKE TRANSPORTER"/>
    <property type="match status" value="1"/>
</dbReference>
<feature type="domain" description="ABC3 transporter permease C-terminal" evidence="7">
    <location>
        <begin position="299"/>
        <end position="418"/>
    </location>
</feature>
<keyword evidence="5 6" id="KW-0472">Membrane</keyword>
<dbReference type="PANTHER" id="PTHR30287:SF1">
    <property type="entry name" value="INNER MEMBRANE PROTEIN"/>
    <property type="match status" value="1"/>
</dbReference>
<keyword evidence="2" id="KW-1003">Cell membrane</keyword>
<organism evidence="8 9">
    <name type="scientific">Candidatus Limadaptatus stercoripullorum</name>
    <dbReference type="NCBI Taxonomy" id="2840846"/>
    <lineage>
        <taxon>Bacteria</taxon>
        <taxon>Bacillati</taxon>
        <taxon>Bacillota</taxon>
        <taxon>Clostridia</taxon>
        <taxon>Eubacteriales</taxon>
        <taxon>Candidatus Limadaptatus</taxon>
    </lineage>
</organism>
<protein>
    <submittedName>
        <fullName evidence="8">ABC transporter permease</fullName>
    </submittedName>
</protein>
<reference evidence="8" key="2">
    <citation type="journal article" date="2021" name="PeerJ">
        <title>Extensive microbial diversity within the chicken gut microbiome revealed by metagenomics and culture.</title>
        <authorList>
            <person name="Gilroy R."/>
            <person name="Ravi A."/>
            <person name="Getino M."/>
            <person name="Pursley I."/>
            <person name="Horton D.L."/>
            <person name="Alikhan N.F."/>
            <person name="Baker D."/>
            <person name="Gharbi K."/>
            <person name="Hall N."/>
            <person name="Watson M."/>
            <person name="Adriaenssens E.M."/>
            <person name="Foster-Nyarko E."/>
            <person name="Jarju S."/>
            <person name="Secka A."/>
            <person name="Antonio M."/>
            <person name="Oren A."/>
            <person name="Chaudhuri R.R."/>
            <person name="La Ragione R."/>
            <person name="Hildebrand F."/>
            <person name="Pallen M.J."/>
        </authorList>
    </citation>
    <scope>NUCLEOTIDE SEQUENCE</scope>
    <source>
        <strain evidence="8">10406</strain>
    </source>
</reference>
<comment type="caution">
    <text evidence="8">The sequence shown here is derived from an EMBL/GenBank/DDBJ whole genome shotgun (WGS) entry which is preliminary data.</text>
</comment>
<accession>A0A9D1N9S8</accession>
<feature type="transmembrane region" description="Helical" evidence="6">
    <location>
        <begin position="340"/>
        <end position="364"/>
    </location>
</feature>
<dbReference type="InterPro" id="IPR003838">
    <property type="entry name" value="ABC3_permease_C"/>
</dbReference>